<feature type="compositionally biased region" description="Basic and acidic residues" evidence="1">
    <location>
        <begin position="34"/>
        <end position="52"/>
    </location>
</feature>
<name>A0A2R5GDM4_9STRA</name>
<proteinExistence type="predicted"/>
<sequence>MRIRNDFVNLHHLTISNANAHEPAASLLADEDTETRGARSFAHGETEHDQDNIKVPTGGSNNDEDTDTEDEGLLAIKKRTPRVQRTGPGNLGRIVRGLPRLHADVVTRHCAVLDELGQVRVLQEARVELRERFDEIFISPLRMYLMRASDAYQERPMMPCANNGFLLDNFDHKHGYREPIRNRDRNWWEEMWTDLAPSLVPYKKRRAAEAAEAKALEEANTSSNAKVYADGVLLSKLLLLRQGAVLGTQAMVLSVYGMGIAGRIYIKPARFPRHVRIEAYCPRTRQTYSLRVNLSDLEELFADRPHLLEVGHKKSLCRALLDMVYMDEEVMQLCIARKRQPERRQVLQSRRQRREARALEQTRLERISRGEDVDGLLAQARVGTGESTGARKGKRRKPWLRLQDLVLSTVIRLSGYRLVLTVHAPARRKNVLLIRAYDQETSRMFQLIVSLRELGRRLGDRASPDLWDEAHRRSNCEAMVPMLSLKSLNVTGTEMALALQDRVGIARPGLGLGKHESRRNACAPVPLQRRFTALSSAAQDRSEVAPLPAGARVRQSTLLSRRRTTMTVDRATSRRDIGQGRLLCRRVQKISHEACIVSFFAGRGDADLVSWIIYVVRTSETHKITLSRLELEALLKHRPEIIAEQLTTDALRGRVPRHVLCDIILTERISLGPGWIPELDRVVYRRGHRLRATDGIASAHVYCVVSVRRVDASMLAFDLFERASCESCEFRFPQEETAIILEDLRTLSELERTVQLGTLIASFQVSRDMNGRLHVRDV</sequence>
<keyword evidence="3" id="KW-1185">Reference proteome</keyword>
<gene>
    <name evidence="2" type="ORF">FCC1311_052522</name>
</gene>
<dbReference type="AlphaFoldDB" id="A0A2R5GDM4"/>
<evidence type="ECO:0000313" key="2">
    <source>
        <dbReference type="EMBL" id="GBG29030.1"/>
    </source>
</evidence>
<dbReference type="OrthoDB" id="69196at2759"/>
<dbReference type="Proteomes" id="UP000241890">
    <property type="component" value="Unassembled WGS sequence"/>
</dbReference>
<evidence type="ECO:0000313" key="3">
    <source>
        <dbReference type="Proteomes" id="UP000241890"/>
    </source>
</evidence>
<reference evidence="2 3" key="1">
    <citation type="submission" date="2017-12" db="EMBL/GenBank/DDBJ databases">
        <title>Sequencing, de novo assembly and annotation of complete genome of a new Thraustochytrid species, strain FCC1311.</title>
        <authorList>
            <person name="Sedici K."/>
            <person name="Godart F."/>
            <person name="Aiese Cigliano R."/>
            <person name="Sanseverino W."/>
            <person name="Barakat M."/>
            <person name="Ortet P."/>
            <person name="Marechal E."/>
            <person name="Cagnac O."/>
            <person name="Amato A."/>
        </authorList>
    </citation>
    <scope>NUCLEOTIDE SEQUENCE [LARGE SCALE GENOMIC DNA]</scope>
</reference>
<accession>A0A2R5GDM4</accession>
<organism evidence="2 3">
    <name type="scientific">Hondaea fermentalgiana</name>
    <dbReference type="NCBI Taxonomy" id="2315210"/>
    <lineage>
        <taxon>Eukaryota</taxon>
        <taxon>Sar</taxon>
        <taxon>Stramenopiles</taxon>
        <taxon>Bigyra</taxon>
        <taxon>Labyrinthulomycetes</taxon>
        <taxon>Thraustochytrida</taxon>
        <taxon>Thraustochytriidae</taxon>
        <taxon>Hondaea</taxon>
    </lineage>
</organism>
<feature type="region of interest" description="Disordered" evidence="1">
    <location>
        <begin position="31"/>
        <end position="68"/>
    </location>
</feature>
<evidence type="ECO:0000256" key="1">
    <source>
        <dbReference type="SAM" id="MobiDB-lite"/>
    </source>
</evidence>
<dbReference type="InParanoid" id="A0A2R5GDM4"/>
<comment type="caution">
    <text evidence="2">The sequence shown here is derived from an EMBL/GenBank/DDBJ whole genome shotgun (WGS) entry which is preliminary data.</text>
</comment>
<protein>
    <submittedName>
        <fullName evidence="2">Uncharacterized protein</fullName>
    </submittedName>
</protein>
<dbReference type="EMBL" id="BEYU01000052">
    <property type="protein sequence ID" value="GBG29030.1"/>
    <property type="molecule type" value="Genomic_DNA"/>
</dbReference>